<feature type="transmembrane region" description="Helical" evidence="1">
    <location>
        <begin position="129"/>
        <end position="150"/>
    </location>
</feature>
<organism evidence="2 3">
    <name type="scientific">Thermatribacter velox</name>
    <dbReference type="NCBI Taxonomy" id="3039681"/>
    <lineage>
        <taxon>Bacteria</taxon>
        <taxon>Pseudomonadati</taxon>
        <taxon>Atribacterota</taxon>
        <taxon>Atribacteria</taxon>
        <taxon>Atribacterales</taxon>
        <taxon>Thermatribacteraceae</taxon>
        <taxon>Thermatribacter</taxon>
    </lineage>
</organism>
<name>A0ABZ2Y8U9_9BACT</name>
<keyword evidence="1" id="KW-1133">Transmembrane helix</keyword>
<evidence type="ECO:0000256" key="1">
    <source>
        <dbReference type="SAM" id="Phobius"/>
    </source>
</evidence>
<keyword evidence="1" id="KW-0812">Transmembrane</keyword>
<reference evidence="2 3" key="1">
    <citation type="submission" date="2023-03" db="EMBL/GenBank/DDBJ databases">
        <title>Novel Species.</title>
        <authorList>
            <person name="Ma S."/>
        </authorList>
    </citation>
    <scope>NUCLEOTIDE SEQUENCE [LARGE SCALE GENOMIC DNA]</scope>
    <source>
        <strain evidence="2 3">B11</strain>
    </source>
</reference>
<dbReference type="Gene3D" id="1.10.1760.20">
    <property type="match status" value="1"/>
</dbReference>
<gene>
    <name evidence="2" type="primary">thiW</name>
    <name evidence="2" type="ORF">QBE54_07585</name>
</gene>
<protein>
    <submittedName>
        <fullName evidence="2">Energy coupling factor transporter S component ThiW</fullName>
    </submittedName>
</protein>
<evidence type="ECO:0000313" key="3">
    <source>
        <dbReference type="Proteomes" id="UP001461341"/>
    </source>
</evidence>
<sequence length="170" mass="17782">MRSIHLRSLIYTALFAGCAVLVSGIHFPVGPTKVFPFQHTVNVLAGIVLGPWYGALAAFLAGIIRISIGTGTIFAIPGGIPGALVVGLMYRVFKSDWVALTEPIGTGPIGATLSALIVAPLIGKTGTWLFFQSAFLASSIPGSIIGLVLVKSLRKVVNLDVCYEGSVKKC</sequence>
<dbReference type="PIRSF" id="PIRSF024534">
    <property type="entry name" value="ThiW"/>
    <property type="match status" value="1"/>
</dbReference>
<accession>A0ABZ2Y8U9</accession>
<feature type="transmembrane region" description="Helical" evidence="1">
    <location>
        <begin position="9"/>
        <end position="29"/>
    </location>
</feature>
<dbReference type="RefSeq" id="WP_369017596.1">
    <property type="nucleotide sequence ID" value="NZ_CP121689.1"/>
</dbReference>
<dbReference type="EMBL" id="CP121689">
    <property type="protein sequence ID" value="WZL75449.1"/>
    <property type="molecule type" value="Genomic_DNA"/>
</dbReference>
<proteinExistence type="predicted"/>
<feature type="transmembrane region" description="Helical" evidence="1">
    <location>
        <begin position="73"/>
        <end position="93"/>
    </location>
</feature>
<keyword evidence="3" id="KW-1185">Reference proteome</keyword>
<feature type="transmembrane region" description="Helical" evidence="1">
    <location>
        <begin position="41"/>
        <end position="61"/>
    </location>
</feature>
<keyword evidence="1" id="KW-0472">Membrane</keyword>
<dbReference type="Pfam" id="PF09512">
    <property type="entry name" value="ThiW"/>
    <property type="match status" value="1"/>
</dbReference>
<dbReference type="PROSITE" id="PS51257">
    <property type="entry name" value="PROKAR_LIPOPROTEIN"/>
    <property type="match status" value="1"/>
</dbReference>
<dbReference type="Proteomes" id="UP001461341">
    <property type="component" value="Chromosome"/>
</dbReference>
<evidence type="ECO:0000313" key="2">
    <source>
        <dbReference type="EMBL" id="WZL75449.1"/>
    </source>
</evidence>
<dbReference type="InterPro" id="IPR012652">
    <property type="entry name" value="ThiW"/>
</dbReference>
<dbReference type="NCBIfam" id="TIGR02359">
    <property type="entry name" value="thiW"/>
    <property type="match status" value="1"/>
</dbReference>